<evidence type="ECO:0000256" key="5">
    <source>
        <dbReference type="ARBA" id="ARBA00023235"/>
    </source>
</evidence>
<keyword evidence="3" id="KW-0276">Fatty acid metabolism</keyword>
<organism evidence="6 7">
    <name type="scientific">Halovibrio salipaludis</name>
    <dbReference type="NCBI Taxonomy" id="2032626"/>
    <lineage>
        <taxon>Bacteria</taxon>
        <taxon>Pseudomonadati</taxon>
        <taxon>Pseudomonadota</taxon>
        <taxon>Gammaproteobacteria</taxon>
        <taxon>Oceanospirillales</taxon>
        <taxon>Halomonadaceae</taxon>
        <taxon>Halovibrio</taxon>
    </lineage>
</organism>
<dbReference type="Proteomes" id="UP000218896">
    <property type="component" value="Unassembled WGS sequence"/>
</dbReference>
<dbReference type="Gene3D" id="1.10.12.10">
    <property type="entry name" value="Lyase 2-enoyl-coa Hydratase, Chain A, domain 2"/>
    <property type="match status" value="1"/>
</dbReference>
<evidence type="ECO:0000256" key="4">
    <source>
        <dbReference type="ARBA" id="ARBA00023098"/>
    </source>
</evidence>
<dbReference type="GO" id="GO:0016853">
    <property type="term" value="F:isomerase activity"/>
    <property type="evidence" value="ECO:0007669"/>
    <property type="project" value="UniProtKB-KW"/>
</dbReference>
<gene>
    <name evidence="6" type="ORF">CK501_12610</name>
</gene>
<dbReference type="InterPro" id="IPR001753">
    <property type="entry name" value="Enoyl-CoA_hydra/iso"/>
</dbReference>
<keyword evidence="7" id="KW-1185">Reference proteome</keyword>
<protein>
    <submittedName>
        <fullName evidence="6">Enoyl-CoA hydratase</fullName>
    </submittedName>
</protein>
<dbReference type="CDD" id="cd06558">
    <property type="entry name" value="crotonase-like"/>
    <property type="match status" value="1"/>
</dbReference>
<keyword evidence="4" id="KW-0443">Lipid metabolism</keyword>
<keyword evidence="5" id="KW-0413">Isomerase</keyword>
<accession>A0A2A2F527</accession>
<comment type="caution">
    <text evidence="6">The sequence shown here is derived from an EMBL/GenBank/DDBJ whole genome shotgun (WGS) entry which is preliminary data.</text>
</comment>
<dbReference type="EMBL" id="NSKD01000006">
    <property type="protein sequence ID" value="PAU79643.1"/>
    <property type="molecule type" value="Genomic_DNA"/>
</dbReference>
<evidence type="ECO:0000256" key="2">
    <source>
        <dbReference type="ARBA" id="ARBA00005254"/>
    </source>
</evidence>
<dbReference type="Gene3D" id="3.90.226.10">
    <property type="entry name" value="2-enoyl-CoA Hydratase, Chain A, domain 1"/>
    <property type="match status" value="1"/>
</dbReference>
<comment type="pathway">
    <text evidence="1">Lipid metabolism; fatty acid beta-oxidation.</text>
</comment>
<dbReference type="Pfam" id="PF00378">
    <property type="entry name" value="ECH_1"/>
    <property type="match status" value="1"/>
</dbReference>
<evidence type="ECO:0000256" key="1">
    <source>
        <dbReference type="ARBA" id="ARBA00005005"/>
    </source>
</evidence>
<dbReference type="InterPro" id="IPR029045">
    <property type="entry name" value="ClpP/crotonase-like_dom_sf"/>
</dbReference>
<dbReference type="OrthoDB" id="9807606at2"/>
<dbReference type="SUPFAM" id="SSF52096">
    <property type="entry name" value="ClpP/crotonase"/>
    <property type="match status" value="1"/>
</dbReference>
<evidence type="ECO:0000313" key="6">
    <source>
        <dbReference type="EMBL" id="PAU79643.1"/>
    </source>
</evidence>
<reference evidence="6 7" key="1">
    <citation type="submission" date="2017-08" db="EMBL/GenBank/DDBJ databases">
        <title>Halovibrio sewagensis sp. nov., isolated from wastewater of high salinity.</title>
        <authorList>
            <person name="Dong X."/>
            <person name="Zhang G."/>
        </authorList>
    </citation>
    <scope>NUCLEOTIDE SEQUENCE [LARGE SCALE GENOMIC DNA]</scope>
    <source>
        <strain evidence="6 7">YL5-2</strain>
    </source>
</reference>
<dbReference type="GO" id="GO:0006635">
    <property type="term" value="P:fatty acid beta-oxidation"/>
    <property type="evidence" value="ECO:0007669"/>
    <property type="project" value="UniProtKB-UniPathway"/>
</dbReference>
<dbReference type="PANTHER" id="PTHR43149">
    <property type="entry name" value="ENOYL-COA HYDRATASE"/>
    <property type="match status" value="1"/>
</dbReference>
<dbReference type="InterPro" id="IPR014748">
    <property type="entry name" value="Enoyl-CoA_hydra_C"/>
</dbReference>
<proteinExistence type="inferred from homology"/>
<evidence type="ECO:0000313" key="7">
    <source>
        <dbReference type="Proteomes" id="UP000218896"/>
    </source>
</evidence>
<dbReference type="NCBIfam" id="NF005699">
    <property type="entry name" value="PRK07509.1"/>
    <property type="match status" value="1"/>
</dbReference>
<dbReference type="InterPro" id="IPR045002">
    <property type="entry name" value="Ech1-like"/>
</dbReference>
<dbReference type="PANTHER" id="PTHR43149:SF1">
    <property type="entry name" value="DELTA(3,5)-DELTA(2,4)-DIENOYL-COA ISOMERASE, MITOCHONDRIAL"/>
    <property type="match status" value="1"/>
</dbReference>
<sequence>MPSMDKRVTLDIENDIAYVTLKRPDKYNGLDMAMFNAIADTARTLKKDRSIRAVILQGSGKVFCSGLDVKSVTANPMNFAKLLFKPGRKISNLAQDVGYLWREVPAPVIAVTHGVCYGGGLQIALGADFRYSTRDCEFSIMEAKWGLIPDMSITTTLSELMPIDKAKELTMTARVIEAPEAEHLGMVTHVSDSPLADAEAFVEELKEKSPDAVAATKLLYNRAWQADDRTALGWETRLQKKIIARANQRTAVARNTGKPDQTYAPRRGF</sequence>
<dbReference type="AlphaFoldDB" id="A0A2A2F527"/>
<comment type="similarity">
    <text evidence="2">Belongs to the enoyl-CoA hydratase/isomerase family.</text>
</comment>
<name>A0A2A2F527_9GAMM</name>
<dbReference type="UniPathway" id="UPA00659"/>
<evidence type="ECO:0000256" key="3">
    <source>
        <dbReference type="ARBA" id="ARBA00022832"/>
    </source>
</evidence>